<dbReference type="PANTHER" id="PTHR22600">
    <property type="entry name" value="BETA-HEXOSAMINIDASE"/>
    <property type="match status" value="1"/>
</dbReference>
<dbReference type="EC" id="3.2.1.52" evidence="3"/>
<dbReference type="InterPro" id="IPR029018">
    <property type="entry name" value="Hex-like_dom2"/>
</dbReference>
<dbReference type="InterPro" id="IPR015882">
    <property type="entry name" value="HEX_bac_N"/>
</dbReference>
<comment type="catalytic activity">
    <reaction evidence="1">
        <text>Hydrolysis of terminal non-reducing N-acetyl-D-hexosamine residues in N-acetyl-beta-D-hexosaminides.</text>
        <dbReference type="EC" id="3.2.1.52"/>
    </reaction>
</comment>
<proteinExistence type="inferred from homology"/>
<evidence type="ECO:0000256" key="5">
    <source>
        <dbReference type="ARBA" id="ARBA00023295"/>
    </source>
</evidence>
<dbReference type="AlphaFoldDB" id="A0A081BPH5"/>
<dbReference type="CDD" id="cd06563">
    <property type="entry name" value="GH20_chitobiase-like"/>
    <property type="match status" value="1"/>
</dbReference>
<dbReference type="HOGENOM" id="CLU_007082_5_1_0"/>
<dbReference type="GO" id="GO:0016020">
    <property type="term" value="C:membrane"/>
    <property type="evidence" value="ECO:0007669"/>
    <property type="project" value="TreeGrafter"/>
</dbReference>
<evidence type="ECO:0000313" key="9">
    <source>
        <dbReference type="EMBL" id="GAK52291.1"/>
    </source>
</evidence>
<protein>
    <recommendedName>
        <fullName evidence="3">beta-N-acetylhexosaminidase</fullName>
        <ecNumber evidence="3">3.2.1.52</ecNumber>
    </recommendedName>
</protein>
<dbReference type="Pfam" id="PF00728">
    <property type="entry name" value="Glyco_hydro_20"/>
    <property type="match status" value="1"/>
</dbReference>
<gene>
    <name evidence="9" type="ORF">U14_03542</name>
</gene>
<keyword evidence="5" id="KW-0326">Glycosidase</keyword>
<comment type="similarity">
    <text evidence="2">Belongs to the glycosyl hydrolase 20 family.</text>
</comment>
<feature type="active site" description="Proton donor" evidence="6">
    <location>
        <position position="303"/>
    </location>
</feature>
<dbReference type="STRING" id="1499966.U14_03542"/>
<dbReference type="Gene3D" id="3.20.20.80">
    <property type="entry name" value="Glycosidases"/>
    <property type="match status" value="1"/>
</dbReference>
<evidence type="ECO:0000256" key="1">
    <source>
        <dbReference type="ARBA" id="ARBA00001231"/>
    </source>
</evidence>
<accession>A0A081BPH5</accession>
<keyword evidence="4" id="KW-0378">Hydrolase</keyword>
<dbReference type="EMBL" id="DF820458">
    <property type="protein sequence ID" value="GAK52291.1"/>
    <property type="molecule type" value="Genomic_DNA"/>
</dbReference>
<reference evidence="9" key="1">
    <citation type="journal article" date="2015" name="PeerJ">
        <title>First genomic representation of candidate bacterial phylum KSB3 points to enhanced environmental sensing as a trigger of wastewater bulking.</title>
        <authorList>
            <person name="Sekiguchi Y."/>
            <person name="Ohashi A."/>
            <person name="Parks D.H."/>
            <person name="Yamauchi T."/>
            <person name="Tyson G.W."/>
            <person name="Hugenholtz P."/>
        </authorList>
    </citation>
    <scope>NUCLEOTIDE SEQUENCE [LARGE SCALE GENOMIC DNA]</scope>
</reference>
<evidence type="ECO:0000256" key="2">
    <source>
        <dbReference type="ARBA" id="ARBA00006285"/>
    </source>
</evidence>
<keyword evidence="10" id="KW-1185">Reference proteome</keyword>
<evidence type="ECO:0000313" key="10">
    <source>
        <dbReference type="Proteomes" id="UP000030700"/>
    </source>
</evidence>
<dbReference type="SUPFAM" id="SSF51445">
    <property type="entry name" value="(Trans)glycosidases"/>
    <property type="match status" value="1"/>
</dbReference>
<dbReference type="GO" id="GO:0005975">
    <property type="term" value="P:carbohydrate metabolic process"/>
    <property type="evidence" value="ECO:0007669"/>
    <property type="project" value="InterPro"/>
</dbReference>
<sequence length="507" mass="57590">MALRGCLIIMLPIIPRPLSCVEKRGQFELTPETAIFAASSLQAEGTYFAQQLSAATGLVITMKLTASAAPHHVIRLELTDDCQHLGTEGYRLAIMPDAVKISAAAPAGIFYACQTALQLLPANAPRTLPCAEIEDAPRFRWRGMHLDVCRHFMPKEFIKRCLDLLARYKFNTFHWHLTEDQGWRLEINKHPKLTEIGAWRMENGERYGGFYTQDDAREIVAYAQERHITVLPEIEMPGHAVAALAAYPELSCSGGPFEVATTWGIFQDVYCAGNERVFTLLEDVFSEVFDIFPSQYIHIGGDECPKERWKTCHQCQARIQAEGLRNEEELQSYFIKRIEKFLHANNRRLIGWDEILEGGLAPDATVMSWRGEQGGIEAARQGHDVIMTPQSHCYFDHYQSSDFANEPKAFSLQPPLPLEDVYAYEPIPAELMPEEAAHVLGAQANLWTEYIPTTQQAEYMLLPRLCALSEVVWSPKELRDEANFFSRLPAHFDYFDAMGINYRRLKK</sequence>
<dbReference type="Gene3D" id="3.30.379.10">
    <property type="entry name" value="Chitobiase/beta-hexosaminidase domain 2-like"/>
    <property type="match status" value="1"/>
</dbReference>
<evidence type="ECO:0000256" key="3">
    <source>
        <dbReference type="ARBA" id="ARBA00012663"/>
    </source>
</evidence>
<dbReference type="InterPro" id="IPR025705">
    <property type="entry name" value="Beta_hexosaminidase_sua/sub"/>
</dbReference>
<name>A0A081BPH5_9BACT</name>
<dbReference type="SUPFAM" id="SSF55545">
    <property type="entry name" value="beta-N-acetylhexosaminidase-like domain"/>
    <property type="match status" value="1"/>
</dbReference>
<feature type="domain" description="Glycoside hydrolase family 20 catalytic" evidence="7">
    <location>
        <begin position="139"/>
        <end position="475"/>
    </location>
</feature>
<evidence type="ECO:0000256" key="4">
    <source>
        <dbReference type="ARBA" id="ARBA00022801"/>
    </source>
</evidence>
<dbReference type="GO" id="GO:0004563">
    <property type="term" value="F:beta-N-acetylhexosaminidase activity"/>
    <property type="evidence" value="ECO:0007669"/>
    <property type="project" value="UniProtKB-EC"/>
</dbReference>
<evidence type="ECO:0000259" key="7">
    <source>
        <dbReference type="Pfam" id="PF00728"/>
    </source>
</evidence>
<evidence type="ECO:0000259" key="8">
    <source>
        <dbReference type="Pfam" id="PF02838"/>
    </source>
</evidence>
<feature type="domain" description="Beta-hexosaminidase bacterial type N-terminal" evidence="8">
    <location>
        <begin position="12"/>
        <end position="136"/>
    </location>
</feature>
<dbReference type="Proteomes" id="UP000030700">
    <property type="component" value="Unassembled WGS sequence"/>
</dbReference>
<dbReference type="GO" id="GO:0030203">
    <property type="term" value="P:glycosaminoglycan metabolic process"/>
    <property type="evidence" value="ECO:0007669"/>
    <property type="project" value="TreeGrafter"/>
</dbReference>
<evidence type="ECO:0000256" key="6">
    <source>
        <dbReference type="PIRSR" id="PIRSR625705-1"/>
    </source>
</evidence>
<dbReference type="InterPro" id="IPR017853">
    <property type="entry name" value="GH"/>
</dbReference>
<dbReference type="Pfam" id="PF02838">
    <property type="entry name" value="Glyco_hydro_20b"/>
    <property type="match status" value="1"/>
</dbReference>
<dbReference type="PANTHER" id="PTHR22600:SF57">
    <property type="entry name" value="BETA-N-ACETYLHEXOSAMINIDASE"/>
    <property type="match status" value="1"/>
</dbReference>
<dbReference type="PRINTS" id="PR00738">
    <property type="entry name" value="GLHYDRLASE20"/>
</dbReference>
<dbReference type="InterPro" id="IPR015883">
    <property type="entry name" value="Glyco_hydro_20_cat"/>
</dbReference>
<dbReference type="PIRSF" id="PIRSF001093">
    <property type="entry name" value="B-hxosamndse_ab_euk"/>
    <property type="match status" value="1"/>
</dbReference>
<organism evidence="9">
    <name type="scientific">Candidatus Moduliflexus flocculans</name>
    <dbReference type="NCBI Taxonomy" id="1499966"/>
    <lineage>
        <taxon>Bacteria</taxon>
        <taxon>Candidatus Moduliflexota</taxon>
        <taxon>Candidatus Moduliflexia</taxon>
        <taxon>Candidatus Moduliflexales</taxon>
        <taxon>Candidatus Moduliflexaceae</taxon>
    </lineage>
</organism>